<evidence type="ECO:0000256" key="1">
    <source>
        <dbReference type="SAM" id="MobiDB-lite"/>
    </source>
</evidence>
<evidence type="ECO:0000313" key="5">
    <source>
        <dbReference type="Proteomes" id="UP000799444"/>
    </source>
</evidence>
<gene>
    <name evidence="4" type="ORF">EJ04DRAFT_510994</name>
</gene>
<proteinExistence type="predicted"/>
<accession>A0A9P4R0R6</accession>
<evidence type="ECO:0000256" key="2">
    <source>
        <dbReference type="SAM" id="Phobius"/>
    </source>
</evidence>
<feature type="region of interest" description="Disordered" evidence="1">
    <location>
        <begin position="43"/>
        <end position="100"/>
    </location>
</feature>
<sequence length="276" mass="27528">MKLSQYIAAYCVVVTSAINAASLPGPNALDILEAHSGGLPRSDILAPDNALEKRKGGGGKGGGGGGGGGKTGGGGGGGRTAATSNVGGATRSGSGPPRSYGGGGYYGGGAAVPYQAGKRSTGGVLPGAALGVGAAALIFPGIWLWSVYPYGLRPYTFYNHTANRTRENEKRQEATGMNETLPVTCLCQDFAVCGCDSNDNAQYLNDLVGNGSYAALNKTVVTVGDVSGTRTLLLNGTLPNGTTASGGTDDAASGLTTPFSGYLIIGGLFFYAVALL</sequence>
<dbReference type="OrthoDB" id="5425547at2759"/>
<dbReference type="InterPro" id="IPR056634">
    <property type="entry name" value="DUF7732"/>
</dbReference>
<feature type="compositionally biased region" description="Gly residues" evidence="1">
    <location>
        <begin position="58"/>
        <end position="79"/>
    </location>
</feature>
<protein>
    <recommendedName>
        <fullName evidence="3">DUF7732 domain-containing protein</fullName>
    </recommendedName>
</protein>
<keyword evidence="2" id="KW-0812">Transmembrane</keyword>
<reference evidence="4" key="1">
    <citation type="journal article" date="2020" name="Stud. Mycol.">
        <title>101 Dothideomycetes genomes: a test case for predicting lifestyles and emergence of pathogens.</title>
        <authorList>
            <person name="Haridas S."/>
            <person name="Albert R."/>
            <person name="Binder M."/>
            <person name="Bloem J."/>
            <person name="Labutti K."/>
            <person name="Salamov A."/>
            <person name="Andreopoulos B."/>
            <person name="Baker S."/>
            <person name="Barry K."/>
            <person name="Bills G."/>
            <person name="Bluhm B."/>
            <person name="Cannon C."/>
            <person name="Castanera R."/>
            <person name="Culley D."/>
            <person name="Daum C."/>
            <person name="Ezra D."/>
            <person name="Gonzalez J."/>
            <person name="Henrissat B."/>
            <person name="Kuo A."/>
            <person name="Liang C."/>
            <person name="Lipzen A."/>
            <person name="Lutzoni F."/>
            <person name="Magnuson J."/>
            <person name="Mondo S."/>
            <person name="Nolan M."/>
            <person name="Ohm R."/>
            <person name="Pangilinan J."/>
            <person name="Park H.-J."/>
            <person name="Ramirez L."/>
            <person name="Alfaro M."/>
            <person name="Sun H."/>
            <person name="Tritt A."/>
            <person name="Yoshinaga Y."/>
            <person name="Zwiers L.-H."/>
            <person name="Turgeon B."/>
            <person name="Goodwin S."/>
            <person name="Spatafora J."/>
            <person name="Crous P."/>
            <person name="Grigoriev I."/>
        </authorList>
    </citation>
    <scope>NUCLEOTIDE SEQUENCE</scope>
    <source>
        <strain evidence="4">CBS 125425</strain>
    </source>
</reference>
<organism evidence="4 5">
    <name type="scientific">Polyplosphaeria fusca</name>
    <dbReference type="NCBI Taxonomy" id="682080"/>
    <lineage>
        <taxon>Eukaryota</taxon>
        <taxon>Fungi</taxon>
        <taxon>Dikarya</taxon>
        <taxon>Ascomycota</taxon>
        <taxon>Pezizomycotina</taxon>
        <taxon>Dothideomycetes</taxon>
        <taxon>Pleosporomycetidae</taxon>
        <taxon>Pleosporales</taxon>
        <taxon>Tetraplosphaeriaceae</taxon>
        <taxon>Polyplosphaeria</taxon>
    </lineage>
</organism>
<dbReference type="Pfam" id="PF24866">
    <property type="entry name" value="DUF7732"/>
    <property type="match status" value="1"/>
</dbReference>
<comment type="caution">
    <text evidence="4">The sequence shown here is derived from an EMBL/GenBank/DDBJ whole genome shotgun (WGS) entry which is preliminary data.</text>
</comment>
<dbReference type="PANTHER" id="PTHR42091">
    <property type="entry name" value="CONSERVED GLYCINE-RICH PROTEIN (AFU_ORTHOLOGUE AFUA_7G02440)"/>
    <property type="match status" value="1"/>
</dbReference>
<name>A0A9P4R0R6_9PLEO</name>
<dbReference type="AlphaFoldDB" id="A0A9P4R0R6"/>
<evidence type="ECO:0000259" key="3">
    <source>
        <dbReference type="Pfam" id="PF24866"/>
    </source>
</evidence>
<evidence type="ECO:0000313" key="4">
    <source>
        <dbReference type="EMBL" id="KAF2736494.1"/>
    </source>
</evidence>
<keyword evidence="2" id="KW-1133">Transmembrane helix</keyword>
<dbReference type="EMBL" id="ML996124">
    <property type="protein sequence ID" value="KAF2736494.1"/>
    <property type="molecule type" value="Genomic_DNA"/>
</dbReference>
<keyword evidence="2" id="KW-0472">Membrane</keyword>
<feature type="transmembrane region" description="Helical" evidence="2">
    <location>
        <begin position="259"/>
        <end position="275"/>
    </location>
</feature>
<keyword evidence="5" id="KW-1185">Reference proteome</keyword>
<feature type="domain" description="DUF7732" evidence="3">
    <location>
        <begin position="105"/>
        <end position="242"/>
    </location>
</feature>
<feature type="transmembrane region" description="Helical" evidence="2">
    <location>
        <begin position="124"/>
        <end position="145"/>
    </location>
</feature>
<dbReference type="Proteomes" id="UP000799444">
    <property type="component" value="Unassembled WGS sequence"/>
</dbReference>
<dbReference type="PANTHER" id="PTHR42091:SF1">
    <property type="entry name" value="CONSERVED GLYCINE-RICH PROTEIN (AFU_ORTHOLOGUE AFUA_7G02440)"/>
    <property type="match status" value="1"/>
</dbReference>